<dbReference type="Proteomes" id="UP001162501">
    <property type="component" value="Chromosome 2"/>
</dbReference>
<reference evidence="1" key="1">
    <citation type="submission" date="2023-05" db="EMBL/GenBank/DDBJ databases">
        <authorList>
            <consortium name="ELIXIR-Norway"/>
        </authorList>
    </citation>
    <scope>NUCLEOTIDE SEQUENCE</scope>
</reference>
<protein>
    <submittedName>
        <fullName evidence="1">Uncharacterized protein</fullName>
    </submittedName>
</protein>
<name>A0AC59YSR7_RANTA</name>
<sequence length="148" mass="16544">MIQPPELVSLPALQDWCYPQTPFTSTTENGVVRAPLEGNTAAFLQRRGQPTPERRLTGLKSPWKDSSALPKFEAFKLHPRPAARSQSEFIFSSRAKQPPPPGPPLHRPPSQWEKEFPSRQRAGGWELPNQRSGRAGVIKKRRKTVGGS</sequence>
<reference evidence="1" key="2">
    <citation type="submission" date="2025-03" db="EMBL/GenBank/DDBJ databases">
        <authorList>
            <consortium name="ELIXIR-Norway"/>
            <consortium name="Elixir Norway"/>
        </authorList>
    </citation>
    <scope>NUCLEOTIDE SEQUENCE</scope>
</reference>
<organism evidence="1 2">
    <name type="scientific">Rangifer tarandus platyrhynchus</name>
    <name type="common">Svalbard reindeer</name>
    <dbReference type="NCBI Taxonomy" id="3082113"/>
    <lineage>
        <taxon>Eukaryota</taxon>
        <taxon>Metazoa</taxon>
        <taxon>Chordata</taxon>
        <taxon>Craniata</taxon>
        <taxon>Vertebrata</taxon>
        <taxon>Euteleostomi</taxon>
        <taxon>Mammalia</taxon>
        <taxon>Eutheria</taxon>
        <taxon>Laurasiatheria</taxon>
        <taxon>Artiodactyla</taxon>
        <taxon>Ruminantia</taxon>
        <taxon>Pecora</taxon>
        <taxon>Cervidae</taxon>
        <taxon>Odocoileinae</taxon>
        <taxon>Rangifer</taxon>
    </lineage>
</organism>
<evidence type="ECO:0000313" key="1">
    <source>
        <dbReference type="EMBL" id="CAM9939417.1"/>
    </source>
</evidence>
<evidence type="ECO:0000313" key="2">
    <source>
        <dbReference type="Proteomes" id="UP001162501"/>
    </source>
</evidence>
<accession>A0AC59YSR7</accession>
<proteinExistence type="predicted"/>
<dbReference type="EMBL" id="OX596086">
    <property type="protein sequence ID" value="CAM9939417.1"/>
    <property type="molecule type" value="Genomic_DNA"/>
</dbReference>
<gene>
    <name evidence="1" type="ORF">MRATA1EN22A_LOCUS9660</name>
</gene>